<dbReference type="Proteomes" id="UP000315279">
    <property type="component" value="Segment"/>
</dbReference>
<keyword evidence="1" id="KW-0175">Coiled coil</keyword>
<evidence type="ECO:0000313" key="2">
    <source>
        <dbReference type="EMBL" id="QDB71473.1"/>
    </source>
</evidence>
<name>A0A4Y5TR61_9CAUD</name>
<organism evidence="2 3">
    <name type="scientific">Enterococcus phage vB_OCPT_Ben</name>
    <dbReference type="NCBI Taxonomy" id="2587819"/>
    <lineage>
        <taxon>Viruses</taxon>
        <taxon>Duplodnaviria</taxon>
        <taxon>Heunggongvirae</taxon>
        <taxon>Uroviricota</taxon>
        <taxon>Caudoviricetes</taxon>
        <taxon>Herelleviridae</taxon>
        <taxon>Brockvirinae</taxon>
        <taxon>Schiekvirus</taxon>
        <taxon>Schiekvirus ben</taxon>
    </lineage>
</organism>
<evidence type="ECO:0000313" key="3">
    <source>
        <dbReference type="Proteomes" id="UP000315279"/>
    </source>
</evidence>
<sequence length="214" mass="24826">MNTENRVRRGRPRKYPEGAKRVDNTSLIVTKKQKEYIGNIAKLNKETVKETSNRLLKEVLDGKFDYLLTPIVEEDVPSVPVTVDRKLTHEVQKYLEGYNENASEVIRKIVEEFMIMTDRTLKVVGGYELGVTSITKELKRFWLKPTEEAEENMFFMDASIQLDVDNRHVVIREKSMGVRSISQMEELKRYKDQLIETASQLQDALDTYVAKHLG</sequence>
<accession>A0A4Y5TR61</accession>
<feature type="coiled-coil region" evidence="1">
    <location>
        <begin position="184"/>
        <end position="211"/>
    </location>
</feature>
<proteinExistence type="predicted"/>
<evidence type="ECO:0000256" key="1">
    <source>
        <dbReference type="SAM" id="Coils"/>
    </source>
</evidence>
<protein>
    <submittedName>
        <fullName evidence="2">Uncharacterized protein</fullName>
    </submittedName>
</protein>
<reference evidence="2 3" key="1">
    <citation type="submission" date="2019-06" db="EMBL/GenBank/DDBJ databases">
        <authorList>
            <person name="Wandro S."/>
        </authorList>
    </citation>
    <scope>NUCLEOTIDE SEQUENCE [LARGE SCALE GENOMIC DNA]</scope>
</reference>
<dbReference type="EMBL" id="MN027503">
    <property type="protein sequence ID" value="QDB71473.1"/>
    <property type="molecule type" value="Genomic_DNA"/>
</dbReference>
<keyword evidence="3" id="KW-1185">Reference proteome</keyword>